<evidence type="ECO:0000313" key="2">
    <source>
        <dbReference type="EMBL" id="CAF4782426.1"/>
    </source>
</evidence>
<evidence type="ECO:0000313" key="3">
    <source>
        <dbReference type="EMBL" id="CAF4874298.1"/>
    </source>
</evidence>
<sequence length="51" mass="5766">MSSTKEQTMTNDVNVLESRQLPEKLAQEVHNTEQNDIPTLETPTTKLEAPK</sequence>
<feature type="compositionally biased region" description="Polar residues" evidence="1">
    <location>
        <begin position="34"/>
        <end position="45"/>
    </location>
</feature>
<proteinExistence type="predicted"/>
<comment type="caution">
    <text evidence="3">The sequence shown here is derived from an EMBL/GenBank/DDBJ whole genome shotgun (WGS) entry which is preliminary data.</text>
</comment>
<dbReference type="EMBL" id="CAJOBJ010145615">
    <property type="protein sequence ID" value="CAF4782426.1"/>
    <property type="molecule type" value="Genomic_DNA"/>
</dbReference>
<gene>
    <name evidence="2" type="ORF">GIL414_LOCUS46401</name>
    <name evidence="3" type="ORF">SMN809_LOCUS50506</name>
</gene>
<protein>
    <submittedName>
        <fullName evidence="3">Uncharacterized protein</fullName>
    </submittedName>
</protein>
<organism evidence="3 4">
    <name type="scientific">Rotaria magnacalcarata</name>
    <dbReference type="NCBI Taxonomy" id="392030"/>
    <lineage>
        <taxon>Eukaryota</taxon>
        <taxon>Metazoa</taxon>
        <taxon>Spiralia</taxon>
        <taxon>Gnathifera</taxon>
        <taxon>Rotifera</taxon>
        <taxon>Eurotatoria</taxon>
        <taxon>Bdelloidea</taxon>
        <taxon>Philodinida</taxon>
        <taxon>Philodinidae</taxon>
        <taxon>Rotaria</taxon>
    </lineage>
</organism>
<evidence type="ECO:0000256" key="1">
    <source>
        <dbReference type="SAM" id="MobiDB-lite"/>
    </source>
</evidence>
<feature type="region of interest" description="Disordered" evidence="1">
    <location>
        <begin position="28"/>
        <end position="51"/>
    </location>
</feature>
<reference evidence="3" key="1">
    <citation type="submission" date="2021-02" db="EMBL/GenBank/DDBJ databases">
        <authorList>
            <person name="Nowell W R."/>
        </authorList>
    </citation>
    <scope>NUCLEOTIDE SEQUENCE</scope>
</reference>
<accession>A0A8S3CA30</accession>
<dbReference type="AlphaFoldDB" id="A0A8S3CA30"/>
<dbReference type="Proteomes" id="UP000676336">
    <property type="component" value="Unassembled WGS sequence"/>
</dbReference>
<dbReference type="Proteomes" id="UP000681720">
    <property type="component" value="Unassembled WGS sequence"/>
</dbReference>
<feature type="non-terminal residue" evidence="3">
    <location>
        <position position="51"/>
    </location>
</feature>
<dbReference type="EMBL" id="CAJOBI010167115">
    <property type="protein sequence ID" value="CAF4874298.1"/>
    <property type="molecule type" value="Genomic_DNA"/>
</dbReference>
<evidence type="ECO:0000313" key="4">
    <source>
        <dbReference type="Proteomes" id="UP000676336"/>
    </source>
</evidence>
<name>A0A8S3CA30_9BILA</name>